<protein>
    <submittedName>
        <fullName evidence="1">Uncharacterized protein</fullName>
    </submittedName>
</protein>
<keyword evidence="2" id="KW-1185">Reference proteome</keyword>
<dbReference type="EMBL" id="CP010904">
    <property type="protein sequence ID" value="AKJ63363.1"/>
    <property type="molecule type" value="Genomic_DNA"/>
</dbReference>
<dbReference type="AlphaFoldDB" id="A0A0G3EAS8"/>
<evidence type="ECO:0000313" key="2">
    <source>
        <dbReference type="Proteomes" id="UP000035268"/>
    </source>
</evidence>
<evidence type="ECO:0000313" key="1">
    <source>
        <dbReference type="EMBL" id="AKJ63363.1"/>
    </source>
</evidence>
<organism evidence="1 2">
    <name type="scientific">Kiritimatiella glycovorans</name>
    <dbReference type="NCBI Taxonomy" id="1307763"/>
    <lineage>
        <taxon>Bacteria</taxon>
        <taxon>Pseudomonadati</taxon>
        <taxon>Kiritimatiellota</taxon>
        <taxon>Kiritimatiellia</taxon>
        <taxon>Kiritimatiellales</taxon>
        <taxon>Kiritimatiellaceae</taxon>
        <taxon>Kiritimatiella</taxon>
    </lineage>
</organism>
<dbReference type="Proteomes" id="UP000035268">
    <property type="component" value="Chromosome"/>
</dbReference>
<name>A0A0G3EAS8_9BACT</name>
<dbReference type="KEGG" id="vbl:L21SP4_00076"/>
<reference evidence="2" key="1">
    <citation type="submission" date="2015-02" db="EMBL/GenBank/DDBJ databases">
        <title>Description and complete genome sequence of the first cultured representative of the subdivision 5 of the Verrucomicrobia phylum.</title>
        <authorList>
            <person name="Spring S."/>
            <person name="Bunk B."/>
            <person name="Sproer C."/>
            <person name="Klenk H.-P."/>
        </authorList>
    </citation>
    <scope>NUCLEOTIDE SEQUENCE [LARGE SCALE GENOMIC DNA]</scope>
    <source>
        <strain evidence="2">L21-Fru-AB</strain>
    </source>
</reference>
<sequence>MLEVGNVGREEIALKGRHLLEQEAKFVLGEGGNTEFKGKIDQCIVETLDPESSGPEE</sequence>
<accession>A0A0G3EAS8</accession>
<reference evidence="1 2" key="2">
    <citation type="journal article" date="2016" name="ISME J.">
        <title>Characterization of the first cultured representative of Verrucomicrobia subdivision 5 indicates the proposal of a novel phylum.</title>
        <authorList>
            <person name="Spring S."/>
            <person name="Bunk B."/>
            <person name="Sproer C."/>
            <person name="Schumann P."/>
            <person name="Rohde M."/>
            <person name="Tindall B.J."/>
            <person name="Klenk H.P."/>
        </authorList>
    </citation>
    <scope>NUCLEOTIDE SEQUENCE [LARGE SCALE GENOMIC DNA]</scope>
    <source>
        <strain evidence="1 2">L21-Fru-AB</strain>
    </source>
</reference>
<proteinExistence type="predicted"/>
<dbReference type="STRING" id="1307763.L21SP4_00076"/>
<gene>
    <name evidence="1" type="ORF">L21SP4_00076</name>
</gene>